<evidence type="ECO:0000256" key="2">
    <source>
        <dbReference type="SAM" id="Phobius"/>
    </source>
</evidence>
<accession>A0AAD3XJL1</accession>
<keyword evidence="2" id="KW-1133">Transmembrane helix</keyword>
<dbReference type="PANTHER" id="PTHR31133">
    <property type="entry name" value="MEMBRANE PROTEIN"/>
    <property type="match status" value="1"/>
</dbReference>
<evidence type="ECO:0000256" key="1">
    <source>
        <dbReference type="SAM" id="MobiDB-lite"/>
    </source>
</evidence>
<dbReference type="PANTHER" id="PTHR31133:SF3">
    <property type="entry name" value="TRANSMEMBRANE PROTEIN"/>
    <property type="match status" value="1"/>
</dbReference>
<reference evidence="3" key="1">
    <citation type="submission" date="2023-05" db="EMBL/GenBank/DDBJ databases">
        <title>Nepenthes gracilis genome sequencing.</title>
        <authorList>
            <person name="Fukushima K."/>
        </authorList>
    </citation>
    <scope>NUCLEOTIDE SEQUENCE</scope>
    <source>
        <strain evidence="3">SING2019-196</strain>
    </source>
</reference>
<feature type="transmembrane region" description="Helical" evidence="2">
    <location>
        <begin position="41"/>
        <end position="63"/>
    </location>
</feature>
<protein>
    <submittedName>
        <fullName evidence="3">Uncharacterized protein</fullName>
    </submittedName>
</protein>
<feature type="region of interest" description="Disordered" evidence="1">
    <location>
        <begin position="562"/>
        <end position="587"/>
    </location>
</feature>
<sequence length="587" mass="65457">MEPPRSVWASLWQFVHFLPFFIGLLLLATLKGIIFCPLNCLIMTTGNSAIILSLWPVHFFWTYNCVLRARQLGPILKLVLCPCIFVLLILWPVIGVVVSIVGGAAYGFLSPVFATFEAVGEGKTNELFHCIYDGTWSTVKGCFTIIRDFRDVCFHSYFSIMDDLQRQGSPDGKYYEIRVLYLPGAVVAGVLGISIDLPMILLIALFKSPYMLFRGWHRLFQDLIGREGPFLETICVPFAGLAILLWPLAVGGAVLGAVVSSIFLGAFAGVVAYQECSLWMGLCYVVAALAIFDEYSNDVLDMPEGTCFPRPYYRKDNPSQTQSGMLSSSSNSFQNPPSRSGSLKNFVVEMNALELLDRLFKECQFHGEKMVSEGLISLKDIEDAKSSKDSGGIVSIGLPAYCILQTLLQSAKANSVGILLSDNVTEITSTNRPKDTIFDWFLNPLLIIKDQIKAENLSEAEEEYLGQLVLLSGNPERLRSTYIGIPPESELKRAELDALARRLRGITKSISRYPTYRRRFECIMKTILEELGKKNGGSQSSNGHRSIQRSRSSFLHNLSQKSFNCKQSSSGSDKESNHVFERHMDIQ</sequence>
<feature type="transmembrane region" description="Helical" evidence="2">
    <location>
        <begin position="12"/>
        <end position="35"/>
    </location>
</feature>
<evidence type="ECO:0000313" key="4">
    <source>
        <dbReference type="Proteomes" id="UP001279734"/>
    </source>
</evidence>
<proteinExistence type="predicted"/>
<feature type="transmembrane region" description="Helical" evidence="2">
    <location>
        <begin position="75"/>
        <end position="108"/>
    </location>
</feature>
<keyword evidence="2" id="KW-0472">Membrane</keyword>
<keyword evidence="2" id="KW-0812">Transmembrane</keyword>
<gene>
    <name evidence="3" type="ORF">Nepgr_008650</name>
</gene>
<dbReference type="InterPro" id="IPR040229">
    <property type="entry name" value="At3g27390-like"/>
</dbReference>
<dbReference type="EMBL" id="BSYO01000006">
    <property type="protein sequence ID" value="GMH06810.1"/>
    <property type="molecule type" value="Genomic_DNA"/>
</dbReference>
<dbReference type="Proteomes" id="UP001279734">
    <property type="component" value="Unassembled WGS sequence"/>
</dbReference>
<feature type="region of interest" description="Disordered" evidence="1">
    <location>
        <begin position="318"/>
        <end position="338"/>
    </location>
</feature>
<feature type="compositionally biased region" description="Polar residues" evidence="1">
    <location>
        <begin position="562"/>
        <end position="571"/>
    </location>
</feature>
<organism evidence="3 4">
    <name type="scientific">Nepenthes gracilis</name>
    <name type="common">Slender pitcher plant</name>
    <dbReference type="NCBI Taxonomy" id="150966"/>
    <lineage>
        <taxon>Eukaryota</taxon>
        <taxon>Viridiplantae</taxon>
        <taxon>Streptophyta</taxon>
        <taxon>Embryophyta</taxon>
        <taxon>Tracheophyta</taxon>
        <taxon>Spermatophyta</taxon>
        <taxon>Magnoliopsida</taxon>
        <taxon>eudicotyledons</taxon>
        <taxon>Gunneridae</taxon>
        <taxon>Pentapetalae</taxon>
        <taxon>Caryophyllales</taxon>
        <taxon>Nepenthaceae</taxon>
        <taxon>Nepenthes</taxon>
    </lineage>
</organism>
<comment type="caution">
    <text evidence="3">The sequence shown here is derived from an EMBL/GenBank/DDBJ whole genome shotgun (WGS) entry which is preliminary data.</text>
</comment>
<feature type="transmembrane region" description="Helical" evidence="2">
    <location>
        <begin position="180"/>
        <end position="206"/>
    </location>
</feature>
<keyword evidence="4" id="KW-1185">Reference proteome</keyword>
<dbReference type="AlphaFoldDB" id="A0AAD3XJL1"/>
<feature type="compositionally biased region" description="Basic and acidic residues" evidence="1">
    <location>
        <begin position="572"/>
        <end position="587"/>
    </location>
</feature>
<feature type="transmembrane region" description="Helical" evidence="2">
    <location>
        <begin position="252"/>
        <end position="273"/>
    </location>
</feature>
<name>A0AAD3XJL1_NEPGR</name>
<evidence type="ECO:0000313" key="3">
    <source>
        <dbReference type="EMBL" id="GMH06810.1"/>
    </source>
</evidence>